<proteinExistence type="predicted"/>
<evidence type="ECO:0000313" key="2">
    <source>
        <dbReference type="Proteomes" id="UP000018763"/>
    </source>
</evidence>
<name>V5XJC2_MYCNE</name>
<reference evidence="1 2" key="1">
    <citation type="journal article" date="2014" name="Genome Announc.">
        <title>Complete Genome Sequence of Sterol-Transforming Mycobacterium neoaurum Strain VKM Ac-1815D.</title>
        <authorList>
            <person name="Shtratnikova V.Y."/>
            <person name="Bragin E.Y."/>
            <person name="Dovbnya D.V."/>
            <person name="Pekov Y.A."/>
            <person name="Schelkunov M.I."/>
            <person name="Strizhov N."/>
            <person name="Ivashina T.V."/>
            <person name="Ashapkin V.V."/>
            <person name="Donova M.V."/>
        </authorList>
    </citation>
    <scope>NUCLEOTIDE SEQUENCE [LARGE SCALE GENOMIC DNA]</scope>
    <source>
        <strain evidence="1 2">VKM Ac-1815D</strain>
    </source>
</reference>
<dbReference type="AlphaFoldDB" id="V5XJC2"/>
<dbReference type="Proteomes" id="UP000018763">
    <property type="component" value="Chromosome"/>
</dbReference>
<dbReference type="KEGG" id="mne:D174_11120"/>
<protein>
    <submittedName>
        <fullName evidence="1">Uncharacterized protein</fullName>
    </submittedName>
</protein>
<keyword evidence="2" id="KW-1185">Reference proteome</keyword>
<sequence length="228" mass="24592">MSLVVSDCVDLAPEVVVALQRMRQRDDVPLRCNKGPIRAAVAAAVHALAADELGARVRPWDLSALRRAAAGLGPIDGATVLFVDDGVLVAELRPDGRRIALRGVDDSWRLVRFLAASEHPAAVRLSTESRREITLDRLSVEGVLAALGIDKPEDVELDVESAKLAHGETETRYRYLFTHQGRSVLAEEVTCAFDAADPSSCRVRGVVIDNGRGALLTGSRDRAVLIRG</sequence>
<dbReference type="EMBL" id="CP006936">
    <property type="protein sequence ID" value="AHC27916.1"/>
    <property type="molecule type" value="Genomic_DNA"/>
</dbReference>
<dbReference type="HOGENOM" id="CLU_1249479_0_0_11"/>
<evidence type="ECO:0000313" key="1">
    <source>
        <dbReference type="EMBL" id="AHC27916.1"/>
    </source>
</evidence>
<dbReference type="eggNOG" id="ENOG5031ZNT">
    <property type="taxonomic scope" value="Bacteria"/>
</dbReference>
<organism evidence="1 2">
    <name type="scientific">Mycolicibacterium neoaurum VKM Ac-1815D</name>
    <dbReference type="NCBI Taxonomy" id="700508"/>
    <lineage>
        <taxon>Bacteria</taxon>
        <taxon>Bacillati</taxon>
        <taxon>Actinomycetota</taxon>
        <taxon>Actinomycetes</taxon>
        <taxon>Mycobacteriales</taxon>
        <taxon>Mycobacteriaceae</taxon>
        <taxon>Mycolicibacterium</taxon>
    </lineage>
</organism>
<gene>
    <name evidence="1" type="ORF">D174_11120</name>
</gene>
<accession>V5XJC2</accession>